<sequence length="156" mass="17431">MHLHKYEKIWLTFGMISLIVFLVIIGITAFRSHLQPAGGMDTVNPQTVEKTAPFNHPGVYQKDDGTYEVVLLAKTFAYAPSKLKVPIGKKVRFVVTSTDVTHSFSIVNTNVNMMVVPGQINTKEYSFKKPGNYLILCNEYCGTGHSFMQTTIEAVK</sequence>
<evidence type="ECO:0000256" key="7">
    <source>
        <dbReference type="SAM" id="Phobius"/>
    </source>
</evidence>
<dbReference type="Proteomes" id="UP000830639">
    <property type="component" value="Chromosome"/>
</dbReference>
<accession>A0ABY4JTX8</accession>
<dbReference type="InterPro" id="IPR051403">
    <property type="entry name" value="NosZ/Cyto_c_oxidase_sub2"/>
</dbReference>
<reference evidence="9 10" key="1">
    <citation type="submission" date="2022-04" db="EMBL/GenBank/DDBJ databases">
        <title>Mechanism of arsenic methylation and mitigation arsenic toxicity by Bacillus sp. LH14 from an Arsenic-Contaminated Paddy Soil.</title>
        <authorList>
            <person name="Wang D."/>
        </authorList>
    </citation>
    <scope>NUCLEOTIDE SEQUENCE [LARGE SCALE GENOMIC DNA]</scope>
    <source>
        <strain evidence="9 10">LH14</strain>
    </source>
</reference>
<evidence type="ECO:0000256" key="5">
    <source>
        <dbReference type="ARBA" id="ARBA00031399"/>
    </source>
</evidence>
<dbReference type="RefSeq" id="WP_248269194.1">
    <property type="nucleotide sequence ID" value="NZ_CP096034.1"/>
</dbReference>
<evidence type="ECO:0000259" key="8">
    <source>
        <dbReference type="PROSITE" id="PS50857"/>
    </source>
</evidence>
<evidence type="ECO:0000256" key="1">
    <source>
        <dbReference type="ARBA" id="ARBA00004196"/>
    </source>
</evidence>
<keyword evidence="10" id="KW-1185">Reference proteome</keyword>
<dbReference type="SUPFAM" id="SSF49503">
    <property type="entry name" value="Cupredoxins"/>
    <property type="match status" value="1"/>
</dbReference>
<keyword evidence="7" id="KW-1133">Transmembrane helix</keyword>
<dbReference type="EMBL" id="CP096034">
    <property type="protein sequence ID" value="UPM56288.1"/>
    <property type="molecule type" value="Genomic_DNA"/>
</dbReference>
<dbReference type="PROSITE" id="PS50857">
    <property type="entry name" value="COX2_CUA"/>
    <property type="match status" value="1"/>
</dbReference>
<dbReference type="InterPro" id="IPR001505">
    <property type="entry name" value="Copper_CuA"/>
</dbReference>
<protein>
    <recommendedName>
        <fullName evidence="5">Cytochrome aa3 subunit 2</fullName>
    </recommendedName>
</protein>
<name>A0ABY4JTX8_9BACI</name>
<comment type="function">
    <text evidence="4">Subunits I and II form the functional core of the enzyme complex. Electrons originating in cytochrome c are transferred via heme a and Cu(A) to the binuclear center formed by heme a3 and Cu(B).</text>
</comment>
<dbReference type="InterPro" id="IPR002429">
    <property type="entry name" value="CcO_II-like_C"/>
</dbReference>
<comment type="catalytic activity">
    <reaction evidence="6">
        <text>4 Fe(II)-[cytochrome c] + O2 + 8 H(+)(in) = 4 Fe(III)-[cytochrome c] + 2 H2O + 4 H(+)(out)</text>
        <dbReference type="Rhea" id="RHEA:11436"/>
        <dbReference type="Rhea" id="RHEA-COMP:10350"/>
        <dbReference type="Rhea" id="RHEA-COMP:14399"/>
        <dbReference type="ChEBI" id="CHEBI:15377"/>
        <dbReference type="ChEBI" id="CHEBI:15378"/>
        <dbReference type="ChEBI" id="CHEBI:15379"/>
        <dbReference type="ChEBI" id="CHEBI:29033"/>
        <dbReference type="ChEBI" id="CHEBI:29034"/>
        <dbReference type="EC" id="7.1.1.9"/>
    </reaction>
</comment>
<keyword evidence="7" id="KW-0472">Membrane</keyword>
<proteinExistence type="predicted"/>
<dbReference type="Pfam" id="PF00116">
    <property type="entry name" value="COX2"/>
    <property type="match status" value="1"/>
</dbReference>
<dbReference type="Gene3D" id="1.20.1070.10">
    <property type="entry name" value="Rhodopsin 7-helix transmembrane proteins"/>
    <property type="match status" value="1"/>
</dbReference>
<evidence type="ECO:0000256" key="3">
    <source>
        <dbReference type="ARBA" id="ARBA00023008"/>
    </source>
</evidence>
<dbReference type="InterPro" id="IPR034214">
    <property type="entry name" value="Ba3_CcO_II_C"/>
</dbReference>
<evidence type="ECO:0000256" key="2">
    <source>
        <dbReference type="ARBA" id="ARBA00022723"/>
    </source>
</evidence>
<dbReference type="CDD" id="cd13913">
    <property type="entry name" value="ba3_CcO_II_C"/>
    <property type="match status" value="1"/>
</dbReference>
<gene>
    <name evidence="9" type="ORF">MY490_10830</name>
</gene>
<feature type="domain" description="Cytochrome oxidase subunit II copper A binding" evidence="8">
    <location>
        <begin position="62"/>
        <end position="156"/>
    </location>
</feature>
<evidence type="ECO:0000313" key="9">
    <source>
        <dbReference type="EMBL" id="UPM56288.1"/>
    </source>
</evidence>
<dbReference type="PROSITE" id="PS00078">
    <property type="entry name" value="COX2"/>
    <property type="match status" value="1"/>
</dbReference>
<evidence type="ECO:0000256" key="6">
    <source>
        <dbReference type="ARBA" id="ARBA00047816"/>
    </source>
</evidence>
<dbReference type="InterPro" id="IPR008972">
    <property type="entry name" value="Cupredoxin"/>
</dbReference>
<keyword evidence="2" id="KW-0479">Metal-binding</keyword>
<keyword evidence="3" id="KW-0186">Copper</keyword>
<dbReference type="PANTHER" id="PTHR42838:SF2">
    <property type="entry name" value="NITROUS-OXIDE REDUCTASE"/>
    <property type="match status" value="1"/>
</dbReference>
<keyword evidence="7" id="KW-0812">Transmembrane</keyword>
<dbReference type="Gene3D" id="2.60.40.420">
    <property type="entry name" value="Cupredoxins - blue copper proteins"/>
    <property type="match status" value="1"/>
</dbReference>
<dbReference type="PRINTS" id="PR01166">
    <property type="entry name" value="CYCOXIDASEII"/>
</dbReference>
<dbReference type="PANTHER" id="PTHR42838">
    <property type="entry name" value="CYTOCHROME C OXIDASE SUBUNIT II"/>
    <property type="match status" value="1"/>
</dbReference>
<evidence type="ECO:0000313" key="10">
    <source>
        <dbReference type="Proteomes" id="UP000830639"/>
    </source>
</evidence>
<evidence type="ECO:0000256" key="4">
    <source>
        <dbReference type="ARBA" id="ARBA00024688"/>
    </source>
</evidence>
<comment type="subcellular location">
    <subcellularLocation>
        <location evidence="1">Cell envelope</location>
    </subcellularLocation>
</comment>
<organism evidence="9 10">
    <name type="scientific">Gottfriedia acidiceleris</name>
    <dbReference type="NCBI Taxonomy" id="371036"/>
    <lineage>
        <taxon>Bacteria</taxon>
        <taxon>Bacillati</taxon>
        <taxon>Bacillota</taxon>
        <taxon>Bacilli</taxon>
        <taxon>Bacillales</taxon>
        <taxon>Bacillaceae</taxon>
        <taxon>Gottfriedia</taxon>
    </lineage>
</organism>
<feature type="transmembrane region" description="Helical" evidence="7">
    <location>
        <begin position="9"/>
        <end position="30"/>
    </location>
</feature>